<dbReference type="AlphaFoldDB" id="K0KT81"/>
<keyword evidence="6" id="KW-1185">Reference proteome</keyword>
<organism evidence="5 6">
    <name type="scientific">Wickerhamomyces ciferrii (strain ATCC 14091 / BCRC 22168 / CBS 111 / JCM 3599 / NBRC 0793 / NRRL Y-1031 F-60-10)</name>
    <name type="common">Yeast</name>
    <name type="synonym">Pichia ciferrii</name>
    <dbReference type="NCBI Taxonomy" id="1206466"/>
    <lineage>
        <taxon>Eukaryota</taxon>
        <taxon>Fungi</taxon>
        <taxon>Dikarya</taxon>
        <taxon>Ascomycota</taxon>
        <taxon>Saccharomycotina</taxon>
        <taxon>Saccharomycetes</taxon>
        <taxon>Phaffomycetales</taxon>
        <taxon>Wickerhamomycetaceae</taxon>
        <taxon>Wickerhamomyces</taxon>
    </lineage>
</organism>
<feature type="transmembrane region" description="Helical" evidence="4">
    <location>
        <begin position="210"/>
        <end position="232"/>
    </location>
</feature>
<dbReference type="InParanoid" id="K0KT81"/>
<reference evidence="5 6" key="1">
    <citation type="journal article" date="2012" name="Eukaryot. Cell">
        <title>Draft genome sequence of Wickerhamomyces ciferrii NRRL Y-1031 F-60-10.</title>
        <authorList>
            <person name="Schneider J."/>
            <person name="Andrea H."/>
            <person name="Blom J."/>
            <person name="Jaenicke S."/>
            <person name="Ruckert C."/>
            <person name="Schorsch C."/>
            <person name="Szczepanowski R."/>
            <person name="Farwick M."/>
            <person name="Goesmann A."/>
            <person name="Puhler A."/>
            <person name="Schaffer S."/>
            <person name="Tauch A."/>
            <person name="Kohler T."/>
            <person name="Brinkrolf K."/>
        </authorList>
    </citation>
    <scope>NUCLEOTIDE SEQUENCE [LARGE SCALE GENOMIC DNA]</scope>
    <source>
        <strain evidence="6">ATCC 14091 / BCRC 22168 / CBS 111 / JCM 3599 / NBRC 0793 / NRRL Y-1031 F-60-10</strain>
    </source>
</reference>
<feature type="transmembrane region" description="Helical" evidence="4">
    <location>
        <begin position="329"/>
        <end position="349"/>
    </location>
</feature>
<dbReference type="HOGENOM" id="CLU_001265_1_2_1"/>
<feature type="compositionally biased region" description="Basic and acidic residues" evidence="3">
    <location>
        <begin position="1"/>
        <end position="12"/>
    </location>
</feature>
<evidence type="ECO:0000313" key="5">
    <source>
        <dbReference type="EMBL" id="CCH45237.1"/>
    </source>
</evidence>
<feature type="transmembrane region" description="Helical" evidence="4">
    <location>
        <begin position="298"/>
        <end position="317"/>
    </location>
</feature>
<comment type="subcellular location">
    <subcellularLocation>
        <location evidence="1">Membrane</location>
        <topology evidence="1">Multi-pass membrane protein</topology>
    </subcellularLocation>
</comment>
<dbReference type="InterPro" id="IPR050327">
    <property type="entry name" value="Proton-linked_MCT"/>
</dbReference>
<feature type="compositionally biased region" description="Basic and acidic residues" evidence="3">
    <location>
        <begin position="46"/>
        <end position="57"/>
    </location>
</feature>
<feature type="transmembrane region" description="Helical" evidence="4">
    <location>
        <begin position="270"/>
        <end position="291"/>
    </location>
</feature>
<feature type="compositionally biased region" description="Polar residues" evidence="3">
    <location>
        <begin position="33"/>
        <end position="45"/>
    </location>
</feature>
<name>K0KT81_WICCF</name>
<feature type="transmembrane region" description="Helical" evidence="4">
    <location>
        <begin position="540"/>
        <end position="558"/>
    </location>
</feature>
<dbReference type="EMBL" id="CAIF01000186">
    <property type="protein sequence ID" value="CCH45237.1"/>
    <property type="molecule type" value="Genomic_DNA"/>
</dbReference>
<comment type="similarity">
    <text evidence="2">Belongs to the major facilitator superfamily. Monocarboxylate porter (TC 2.A.1.13) family.</text>
</comment>
<evidence type="ECO:0000313" key="6">
    <source>
        <dbReference type="Proteomes" id="UP000009328"/>
    </source>
</evidence>
<evidence type="ECO:0000256" key="1">
    <source>
        <dbReference type="ARBA" id="ARBA00004141"/>
    </source>
</evidence>
<gene>
    <name evidence="5" type="ORF">BN7_4819</name>
</gene>
<dbReference type="GO" id="GO:0016020">
    <property type="term" value="C:membrane"/>
    <property type="evidence" value="ECO:0007669"/>
    <property type="project" value="UniProtKB-SubCell"/>
</dbReference>
<dbReference type="SUPFAM" id="SSF103473">
    <property type="entry name" value="MFS general substrate transporter"/>
    <property type="match status" value="1"/>
</dbReference>
<feature type="transmembrane region" description="Helical" evidence="4">
    <location>
        <begin position="239"/>
        <end position="258"/>
    </location>
</feature>
<dbReference type="eggNOG" id="KOG2504">
    <property type="taxonomic scope" value="Eukaryota"/>
</dbReference>
<feature type="region of interest" description="Disordered" evidence="3">
    <location>
        <begin position="1"/>
        <end position="57"/>
    </location>
</feature>
<evidence type="ECO:0000256" key="3">
    <source>
        <dbReference type="SAM" id="MobiDB-lite"/>
    </source>
</evidence>
<feature type="transmembrane region" description="Helical" evidence="4">
    <location>
        <begin position="447"/>
        <end position="466"/>
    </location>
</feature>
<protein>
    <submittedName>
        <fullName evidence="5">Riboflavin transporter</fullName>
    </submittedName>
</protein>
<keyword evidence="4" id="KW-0472">Membrane</keyword>
<comment type="caution">
    <text evidence="5">The sequence shown here is derived from an EMBL/GenBank/DDBJ whole genome shotgun (WGS) entry which is preliminary data.</text>
</comment>
<feature type="transmembrane region" description="Helical" evidence="4">
    <location>
        <begin position="383"/>
        <end position="405"/>
    </location>
</feature>
<feature type="transmembrane region" description="Helical" evidence="4">
    <location>
        <begin position="509"/>
        <end position="528"/>
    </location>
</feature>
<dbReference type="Gene3D" id="1.20.1250.20">
    <property type="entry name" value="MFS general substrate transporter like domains"/>
    <property type="match status" value="2"/>
</dbReference>
<dbReference type="PANTHER" id="PTHR11360">
    <property type="entry name" value="MONOCARBOXYLATE TRANSPORTER"/>
    <property type="match status" value="1"/>
</dbReference>
<proteinExistence type="inferred from homology"/>
<accession>K0KT81</accession>
<feature type="transmembrane region" description="Helical" evidence="4">
    <location>
        <begin position="472"/>
        <end position="497"/>
    </location>
</feature>
<dbReference type="Pfam" id="PF07690">
    <property type="entry name" value="MFS_1"/>
    <property type="match status" value="1"/>
</dbReference>
<dbReference type="Proteomes" id="UP000009328">
    <property type="component" value="Unassembled WGS sequence"/>
</dbReference>
<dbReference type="GO" id="GO:0022857">
    <property type="term" value="F:transmembrane transporter activity"/>
    <property type="evidence" value="ECO:0007669"/>
    <property type="project" value="InterPro"/>
</dbReference>
<keyword evidence="4" id="KW-0812">Transmembrane</keyword>
<evidence type="ECO:0000256" key="2">
    <source>
        <dbReference type="ARBA" id="ARBA00006727"/>
    </source>
</evidence>
<dbReference type="CDD" id="cd17352">
    <property type="entry name" value="MFS_MCT_SLC16"/>
    <property type="match status" value="1"/>
</dbReference>
<evidence type="ECO:0000256" key="4">
    <source>
        <dbReference type="SAM" id="Phobius"/>
    </source>
</evidence>
<sequence>MKDNSNSNDHDSLTSFSSYEDKQGLNPIPLDPKTSNDQNELQSSQTHKEKDSEIIISTDELRRNRSISLLRTTSGKNYYNVEAKELDKVLTRNFELGDAIQFEENYHEPINQTHANILKDYNQNNDEDHDSNYSNQDLEIGKPISKIEKVFTNKSTGEIDLPPDGGYGWVCVACVVTIQVCTWGSNSGFGVFLQYYLDNEVFPGTTQMDFAIIAGLIVFCAQFFAPLTMICMKLFGLKLIMSIACCTHLIGYILASFATKIWHLYVCQGIIVGASYSFLFIPATIVVPGWFLKKRGLASGFCFGGTGLGGVIFSVGVNATIKKTGDQVWALRMVGIVTCFLTTLSIIFIKPRTPLQKDPITLENLMKNFKIVFNPKVLKHKSLWCISLWSAFCLIGYSMIIFSYSTYATTMGLSSNQASTLTALINTAQVFGRPFMGFIADKYIGRVTYPMVIDLVLAVLIMGFWINAKTFISLLFCALLIGFNIGVGNVMSAVLIADAFSLDEFISSWAIINMISSFFSLPVEVIALGLRDYSISNPFLYTQIFGGLLFIAAIFILLPQREVQVKLSYERQRKQFIKDLKNIDVDDNSVEKYNAGTVFQHDDNIKELKKDLEKSINDCDEILKRDTKHYFKRLFYPMKI</sequence>
<keyword evidence="4" id="KW-1133">Transmembrane helix</keyword>
<dbReference type="FunCoup" id="K0KT81">
    <property type="interactions" value="464"/>
</dbReference>
<dbReference type="InterPro" id="IPR011701">
    <property type="entry name" value="MFS"/>
</dbReference>
<dbReference type="InterPro" id="IPR036259">
    <property type="entry name" value="MFS_trans_sf"/>
</dbReference>
<dbReference type="PANTHER" id="PTHR11360:SF315">
    <property type="entry name" value="TRANSPORTER MCH2-RELATED"/>
    <property type="match status" value="1"/>
</dbReference>